<dbReference type="SUPFAM" id="SSF56672">
    <property type="entry name" value="DNA/RNA polymerases"/>
    <property type="match status" value="1"/>
</dbReference>
<dbReference type="EMBL" id="KL585134">
    <property type="protein sequence ID" value="KEQ78300.1"/>
    <property type="molecule type" value="Genomic_DNA"/>
</dbReference>
<gene>
    <name evidence="1" type="ORF">M438DRAFT_254672</name>
</gene>
<evidence type="ECO:0000313" key="2">
    <source>
        <dbReference type="Proteomes" id="UP000030706"/>
    </source>
</evidence>
<evidence type="ECO:0000313" key="1">
    <source>
        <dbReference type="EMBL" id="KEQ78300.1"/>
    </source>
</evidence>
<reference evidence="1 2" key="1">
    <citation type="journal article" date="2014" name="BMC Genomics">
        <title>Genome sequencing of four Aureobasidium pullulans varieties: biotechnological potential, stress tolerance, and description of new species.</title>
        <authorList>
            <person name="Gostin Ar C."/>
            <person name="Ohm R.A."/>
            <person name="Kogej T."/>
            <person name="Sonjak S."/>
            <person name="Turk M."/>
            <person name="Zajc J."/>
            <person name="Zalar P."/>
            <person name="Grube M."/>
            <person name="Sun H."/>
            <person name="Han J."/>
            <person name="Sharma A."/>
            <person name="Chiniquy J."/>
            <person name="Ngan C.Y."/>
            <person name="Lipzen A."/>
            <person name="Barry K."/>
            <person name="Grigoriev I.V."/>
            <person name="Gunde-Cimerman N."/>
        </authorList>
    </citation>
    <scope>NUCLEOTIDE SEQUENCE [LARGE SCALE GENOMIC DNA]</scope>
    <source>
        <strain evidence="1 2">EXF-150</strain>
    </source>
</reference>
<feature type="non-terminal residue" evidence="1">
    <location>
        <position position="1"/>
    </location>
</feature>
<sequence>VDITKCEFDVKRVEYLGLVVTTEGTRIDPKKRFIYGFSTITSPLTTLTKKGVEFKIDSKARQA</sequence>
<dbReference type="AlphaFoldDB" id="A0A074WYL2"/>
<dbReference type="Proteomes" id="UP000030706">
    <property type="component" value="Unassembled WGS sequence"/>
</dbReference>
<name>A0A074WYL2_AURPU</name>
<organism evidence="1 2">
    <name type="scientific">Aureobasidium pullulans EXF-150</name>
    <dbReference type="NCBI Taxonomy" id="1043002"/>
    <lineage>
        <taxon>Eukaryota</taxon>
        <taxon>Fungi</taxon>
        <taxon>Dikarya</taxon>
        <taxon>Ascomycota</taxon>
        <taxon>Pezizomycotina</taxon>
        <taxon>Dothideomycetes</taxon>
        <taxon>Dothideomycetidae</taxon>
        <taxon>Dothideales</taxon>
        <taxon>Saccotheciaceae</taxon>
        <taxon>Aureobasidium</taxon>
    </lineage>
</organism>
<dbReference type="HOGENOM" id="CLU_2891893_0_0_1"/>
<protein>
    <submittedName>
        <fullName evidence="1">Uncharacterized protein</fullName>
    </submittedName>
</protein>
<feature type="non-terminal residue" evidence="1">
    <location>
        <position position="63"/>
    </location>
</feature>
<dbReference type="GeneID" id="40742000"/>
<accession>A0A074WYL2</accession>
<dbReference type="InterPro" id="IPR043502">
    <property type="entry name" value="DNA/RNA_pol_sf"/>
</dbReference>
<proteinExistence type="predicted"/>
<dbReference type="RefSeq" id="XP_029754487.1">
    <property type="nucleotide sequence ID" value="XM_029899694.1"/>
</dbReference>
<keyword evidence="2" id="KW-1185">Reference proteome</keyword>
<dbReference type="OrthoDB" id="3909595at2759"/>